<reference evidence="1" key="1">
    <citation type="journal article" date="2014" name="Int. J. Syst. Evol. Microbiol.">
        <title>Complete genome of a new Firmicutes species belonging to the dominant human colonic microbiota ('Ruminococcus bicirculans') reveals two chromosomes and a selective capacity to utilize plant glucans.</title>
        <authorList>
            <consortium name="NISC Comparative Sequencing Program"/>
            <person name="Wegmann U."/>
            <person name="Louis P."/>
            <person name="Goesmann A."/>
            <person name="Henrissat B."/>
            <person name="Duncan S.H."/>
            <person name="Flint H.J."/>
        </authorList>
    </citation>
    <scope>NUCLEOTIDE SEQUENCE</scope>
    <source>
        <strain evidence="1">VKM B-1499</strain>
    </source>
</reference>
<accession>A0ABQ5T7G7</accession>
<dbReference type="EMBL" id="BSFD01000002">
    <property type="protein sequence ID" value="GLK47954.1"/>
    <property type="molecule type" value="Genomic_DNA"/>
</dbReference>
<comment type="caution">
    <text evidence="1">The sequence shown here is derived from an EMBL/GenBank/DDBJ whole genome shotgun (WGS) entry which is preliminary data.</text>
</comment>
<name>A0ABQ5T7G7_9CAUL</name>
<keyword evidence="2" id="KW-1185">Reference proteome</keyword>
<proteinExistence type="predicted"/>
<dbReference type="RefSeq" id="WP_271164224.1">
    <property type="nucleotide sequence ID" value="NZ_BSFD01000002.1"/>
</dbReference>
<dbReference type="Proteomes" id="UP001143509">
    <property type="component" value="Unassembled WGS sequence"/>
</dbReference>
<organism evidence="1 2">
    <name type="scientific">Brevundimonas intermedia</name>
    <dbReference type="NCBI Taxonomy" id="74315"/>
    <lineage>
        <taxon>Bacteria</taxon>
        <taxon>Pseudomonadati</taxon>
        <taxon>Pseudomonadota</taxon>
        <taxon>Alphaproteobacteria</taxon>
        <taxon>Caulobacterales</taxon>
        <taxon>Caulobacteraceae</taxon>
        <taxon>Brevundimonas</taxon>
    </lineage>
</organism>
<evidence type="ECO:0000313" key="1">
    <source>
        <dbReference type="EMBL" id="GLK47954.1"/>
    </source>
</evidence>
<evidence type="ECO:0008006" key="3">
    <source>
        <dbReference type="Google" id="ProtNLM"/>
    </source>
</evidence>
<sequence>MAKEPKTRPTDASVDDFIAAVEDPRRRADAGAVCALMAEATGEPAVMWGSSIVGFGHTDGPTGDWPLIGFSPRKANLVLYVAGFPGREDLVAKLGRVKTGVGCIYVNRLDQLDGAVLRDLCDQSVRAIRARHPG</sequence>
<protein>
    <recommendedName>
        <fullName evidence="3">DUF1801 domain-containing protein</fullName>
    </recommendedName>
</protein>
<reference evidence="1" key="2">
    <citation type="submission" date="2023-01" db="EMBL/GenBank/DDBJ databases">
        <authorList>
            <person name="Sun Q."/>
            <person name="Evtushenko L."/>
        </authorList>
    </citation>
    <scope>NUCLEOTIDE SEQUENCE</scope>
    <source>
        <strain evidence="1">VKM B-1499</strain>
    </source>
</reference>
<evidence type="ECO:0000313" key="2">
    <source>
        <dbReference type="Proteomes" id="UP001143509"/>
    </source>
</evidence>
<gene>
    <name evidence="1" type="ORF">GCM10017620_09270</name>
</gene>